<feature type="transmembrane region" description="Helical" evidence="7">
    <location>
        <begin position="119"/>
        <end position="137"/>
    </location>
</feature>
<evidence type="ECO:0000256" key="2">
    <source>
        <dbReference type="ARBA" id="ARBA00008114"/>
    </source>
</evidence>
<name>A0ABS4KJ70_9FIRM</name>
<evidence type="ECO:0000256" key="7">
    <source>
        <dbReference type="SAM" id="Phobius"/>
    </source>
</evidence>
<reference evidence="10 11" key="1">
    <citation type="submission" date="2021-03" db="EMBL/GenBank/DDBJ databases">
        <title>Genomic Encyclopedia of Type Strains, Phase IV (KMG-IV): sequencing the most valuable type-strain genomes for metagenomic binning, comparative biology and taxonomic classification.</title>
        <authorList>
            <person name="Goeker M."/>
        </authorList>
    </citation>
    <scope>NUCLEOTIDE SEQUENCE [LARGE SCALE GENOMIC DNA]</scope>
    <source>
        <strain evidence="10 11">DSM 27512</strain>
    </source>
</reference>
<dbReference type="SUPFAM" id="SSF161111">
    <property type="entry name" value="Cation efflux protein transmembrane domain-like"/>
    <property type="match status" value="1"/>
</dbReference>
<feature type="domain" description="Cation efflux protein transmembrane" evidence="8">
    <location>
        <begin position="15"/>
        <end position="207"/>
    </location>
</feature>
<evidence type="ECO:0000259" key="8">
    <source>
        <dbReference type="Pfam" id="PF01545"/>
    </source>
</evidence>
<comment type="caution">
    <text evidence="10">The sequence shown here is derived from an EMBL/GenBank/DDBJ whole genome shotgun (WGS) entry which is preliminary data.</text>
</comment>
<dbReference type="Pfam" id="PF16916">
    <property type="entry name" value="ZT_dimer"/>
    <property type="match status" value="1"/>
</dbReference>
<evidence type="ECO:0000256" key="6">
    <source>
        <dbReference type="ARBA" id="ARBA00023136"/>
    </source>
</evidence>
<feature type="transmembrane region" description="Helical" evidence="7">
    <location>
        <begin position="182"/>
        <end position="200"/>
    </location>
</feature>
<comment type="similarity">
    <text evidence="2">Belongs to the cation diffusion facilitator (CDF) transporter (TC 2.A.4) family.</text>
</comment>
<evidence type="ECO:0000313" key="11">
    <source>
        <dbReference type="Proteomes" id="UP001314903"/>
    </source>
</evidence>
<dbReference type="PANTHER" id="PTHR43840">
    <property type="entry name" value="MITOCHONDRIAL METAL TRANSPORTER 1-RELATED"/>
    <property type="match status" value="1"/>
</dbReference>
<evidence type="ECO:0000256" key="5">
    <source>
        <dbReference type="ARBA" id="ARBA00022989"/>
    </source>
</evidence>
<evidence type="ECO:0000256" key="3">
    <source>
        <dbReference type="ARBA" id="ARBA00022448"/>
    </source>
</evidence>
<dbReference type="PANTHER" id="PTHR43840:SF15">
    <property type="entry name" value="MITOCHONDRIAL METAL TRANSPORTER 1-RELATED"/>
    <property type="match status" value="1"/>
</dbReference>
<accession>A0ABS4KJ70</accession>
<feature type="transmembrane region" description="Helical" evidence="7">
    <location>
        <begin position="12"/>
        <end position="34"/>
    </location>
</feature>
<dbReference type="InterPro" id="IPR002524">
    <property type="entry name" value="Cation_efflux"/>
</dbReference>
<dbReference type="InterPro" id="IPR027469">
    <property type="entry name" value="Cation_efflux_TMD_sf"/>
</dbReference>
<dbReference type="EMBL" id="JAGGLI010000016">
    <property type="protein sequence ID" value="MBP2027836.1"/>
    <property type="molecule type" value="Genomic_DNA"/>
</dbReference>
<organism evidence="10 11">
    <name type="scientific">Acetoanaerobium pronyense</name>
    <dbReference type="NCBI Taxonomy" id="1482736"/>
    <lineage>
        <taxon>Bacteria</taxon>
        <taxon>Bacillati</taxon>
        <taxon>Bacillota</taxon>
        <taxon>Clostridia</taxon>
        <taxon>Peptostreptococcales</taxon>
        <taxon>Filifactoraceae</taxon>
        <taxon>Acetoanaerobium</taxon>
    </lineage>
</organism>
<keyword evidence="3" id="KW-0813">Transport</keyword>
<keyword evidence="5 7" id="KW-1133">Transmembrane helix</keyword>
<dbReference type="NCBIfam" id="TIGR01297">
    <property type="entry name" value="CDF"/>
    <property type="match status" value="1"/>
</dbReference>
<evidence type="ECO:0000259" key="9">
    <source>
        <dbReference type="Pfam" id="PF16916"/>
    </source>
</evidence>
<evidence type="ECO:0000313" key="10">
    <source>
        <dbReference type="EMBL" id="MBP2027836.1"/>
    </source>
</evidence>
<comment type="subcellular location">
    <subcellularLocation>
        <location evidence="1">Membrane</location>
        <topology evidence="1">Multi-pass membrane protein</topology>
    </subcellularLocation>
</comment>
<dbReference type="Gene3D" id="1.20.1510.10">
    <property type="entry name" value="Cation efflux protein transmembrane domain"/>
    <property type="match status" value="1"/>
</dbReference>
<gene>
    <name evidence="10" type="ORF">J2Z35_001634</name>
</gene>
<feature type="transmembrane region" description="Helical" evidence="7">
    <location>
        <begin position="82"/>
        <end position="107"/>
    </location>
</feature>
<dbReference type="InterPro" id="IPR050291">
    <property type="entry name" value="CDF_Transporter"/>
</dbReference>
<keyword evidence="4 7" id="KW-0812">Transmembrane</keyword>
<keyword evidence="11" id="KW-1185">Reference proteome</keyword>
<evidence type="ECO:0000256" key="1">
    <source>
        <dbReference type="ARBA" id="ARBA00004141"/>
    </source>
</evidence>
<proteinExistence type="inferred from homology"/>
<dbReference type="Proteomes" id="UP001314903">
    <property type="component" value="Unassembled WGS sequence"/>
</dbReference>
<sequence>MLNEERYEIGNRISIISIIVNILLALIKFGAGIFGKSSAMVADSLHSLSDVASTIAVMIGLKISKKPADKEHPYGHEKAEPVMAKILAIMLILTATGIGYGGVIRIIEGNEQIPENIALYGAILSIIIKEWMYRFTIKGAEKINSPALKADAWHHRSDAMSSVGSLAGIFVARMGYPVFDSITAIVIALFIIKVGVSIYIDSIKQLIDQSVDQKSYEDIERIILSTTGVIGIDDLKTRVHANKIFVDVEICVDKNLSLIDAHKIAENVHNKIEGSNKDIKHCMVHVNPYDETMSHHKGKRPL</sequence>
<protein>
    <submittedName>
        <fullName evidence="10">Cation diffusion facilitator family transporter</fullName>
    </submittedName>
</protein>
<dbReference type="SUPFAM" id="SSF160240">
    <property type="entry name" value="Cation efflux protein cytoplasmic domain-like"/>
    <property type="match status" value="1"/>
</dbReference>
<dbReference type="InterPro" id="IPR058533">
    <property type="entry name" value="Cation_efflux_TM"/>
</dbReference>
<dbReference type="RefSeq" id="WP_209660895.1">
    <property type="nucleotide sequence ID" value="NZ_JAGGLI010000016.1"/>
</dbReference>
<dbReference type="InterPro" id="IPR027470">
    <property type="entry name" value="Cation_efflux_CTD"/>
</dbReference>
<feature type="domain" description="Cation efflux protein cytoplasmic" evidence="9">
    <location>
        <begin position="212"/>
        <end position="289"/>
    </location>
</feature>
<dbReference type="Gene3D" id="3.30.70.1350">
    <property type="entry name" value="Cation efflux protein, cytoplasmic domain"/>
    <property type="match status" value="1"/>
</dbReference>
<evidence type="ECO:0000256" key="4">
    <source>
        <dbReference type="ARBA" id="ARBA00022692"/>
    </source>
</evidence>
<keyword evidence="6 7" id="KW-0472">Membrane</keyword>
<dbReference type="InterPro" id="IPR036837">
    <property type="entry name" value="Cation_efflux_CTD_sf"/>
</dbReference>
<dbReference type="Pfam" id="PF01545">
    <property type="entry name" value="Cation_efflux"/>
    <property type="match status" value="1"/>
</dbReference>